<organism evidence="2 3">
    <name type="scientific">Pararge aegeria aegeria</name>
    <dbReference type="NCBI Taxonomy" id="348720"/>
    <lineage>
        <taxon>Eukaryota</taxon>
        <taxon>Metazoa</taxon>
        <taxon>Ecdysozoa</taxon>
        <taxon>Arthropoda</taxon>
        <taxon>Hexapoda</taxon>
        <taxon>Insecta</taxon>
        <taxon>Pterygota</taxon>
        <taxon>Neoptera</taxon>
        <taxon>Endopterygota</taxon>
        <taxon>Lepidoptera</taxon>
        <taxon>Glossata</taxon>
        <taxon>Ditrysia</taxon>
        <taxon>Papilionoidea</taxon>
        <taxon>Nymphalidae</taxon>
        <taxon>Satyrinae</taxon>
        <taxon>Satyrini</taxon>
        <taxon>Parargina</taxon>
        <taxon>Pararge</taxon>
    </lineage>
</organism>
<gene>
    <name evidence="2" type="primary">jg24249</name>
    <name evidence="2" type="ORF">PAEG_LOCUS6903</name>
</gene>
<feature type="region of interest" description="Disordered" evidence="1">
    <location>
        <begin position="1"/>
        <end position="23"/>
    </location>
</feature>
<feature type="compositionally biased region" description="Low complexity" evidence="1">
    <location>
        <begin position="37"/>
        <end position="49"/>
    </location>
</feature>
<reference evidence="2" key="1">
    <citation type="submission" date="2022-03" db="EMBL/GenBank/DDBJ databases">
        <authorList>
            <person name="Lindestad O."/>
        </authorList>
    </citation>
    <scope>NUCLEOTIDE SEQUENCE</scope>
</reference>
<feature type="region of interest" description="Disordered" evidence="1">
    <location>
        <begin position="37"/>
        <end position="56"/>
    </location>
</feature>
<evidence type="ECO:0000313" key="2">
    <source>
        <dbReference type="EMBL" id="CAH2224730.1"/>
    </source>
</evidence>
<proteinExistence type="predicted"/>
<dbReference type="Proteomes" id="UP000838756">
    <property type="component" value="Unassembled WGS sequence"/>
</dbReference>
<name>A0A8S4R165_9NEOP</name>
<keyword evidence="3" id="KW-1185">Reference proteome</keyword>
<accession>A0A8S4R165</accession>
<sequence>MGGGDATSSSSGGSPASRGTGASMRCAAAARLATLTSTRSGVTSGTSESAIPISCEPYPGRRQFIRDQANISITKRGVPQGSVDILMGSTAAYT</sequence>
<dbReference type="EMBL" id="CAKXAJ010020785">
    <property type="protein sequence ID" value="CAH2224730.1"/>
    <property type="molecule type" value="Genomic_DNA"/>
</dbReference>
<evidence type="ECO:0000256" key="1">
    <source>
        <dbReference type="SAM" id="MobiDB-lite"/>
    </source>
</evidence>
<dbReference type="AlphaFoldDB" id="A0A8S4R165"/>
<comment type="caution">
    <text evidence="2">The sequence shown here is derived from an EMBL/GenBank/DDBJ whole genome shotgun (WGS) entry which is preliminary data.</text>
</comment>
<protein>
    <submittedName>
        <fullName evidence="2">Jg24249 protein</fullName>
    </submittedName>
</protein>
<evidence type="ECO:0000313" key="3">
    <source>
        <dbReference type="Proteomes" id="UP000838756"/>
    </source>
</evidence>